<proteinExistence type="predicted"/>
<dbReference type="Proteomes" id="UP001207468">
    <property type="component" value="Unassembled WGS sequence"/>
</dbReference>
<evidence type="ECO:0000313" key="1">
    <source>
        <dbReference type="EMBL" id="KAI9512821.1"/>
    </source>
</evidence>
<reference evidence="1" key="1">
    <citation type="submission" date="2021-03" db="EMBL/GenBank/DDBJ databases">
        <title>Evolutionary priming and transition to the ectomycorrhizal habit in an iconic lineage of mushroom-forming fungi: is preadaptation a requirement?</title>
        <authorList>
            <consortium name="DOE Joint Genome Institute"/>
            <person name="Looney B.P."/>
            <person name="Miyauchi S."/>
            <person name="Morin E."/>
            <person name="Drula E."/>
            <person name="Courty P.E."/>
            <person name="Chicoki N."/>
            <person name="Fauchery L."/>
            <person name="Kohler A."/>
            <person name="Kuo A."/>
            <person name="LaButti K."/>
            <person name="Pangilinan J."/>
            <person name="Lipzen A."/>
            <person name="Riley R."/>
            <person name="Andreopoulos W."/>
            <person name="He G."/>
            <person name="Johnson J."/>
            <person name="Barry K.W."/>
            <person name="Grigoriev I.V."/>
            <person name="Nagy L."/>
            <person name="Hibbett D."/>
            <person name="Henrissat B."/>
            <person name="Matheny P.B."/>
            <person name="Labbe J."/>
            <person name="Martin A.F."/>
        </authorList>
    </citation>
    <scope>NUCLEOTIDE SEQUENCE</scope>
    <source>
        <strain evidence="1">BPL698</strain>
    </source>
</reference>
<organism evidence="1 2">
    <name type="scientific">Russula earlei</name>
    <dbReference type="NCBI Taxonomy" id="71964"/>
    <lineage>
        <taxon>Eukaryota</taxon>
        <taxon>Fungi</taxon>
        <taxon>Dikarya</taxon>
        <taxon>Basidiomycota</taxon>
        <taxon>Agaricomycotina</taxon>
        <taxon>Agaricomycetes</taxon>
        <taxon>Russulales</taxon>
        <taxon>Russulaceae</taxon>
        <taxon>Russula</taxon>
    </lineage>
</organism>
<dbReference type="EMBL" id="JAGFNK010000005">
    <property type="protein sequence ID" value="KAI9512821.1"/>
    <property type="molecule type" value="Genomic_DNA"/>
</dbReference>
<accession>A0ACC0UNN0</accession>
<protein>
    <submittedName>
        <fullName evidence="1">DUF866-domain-containing protein</fullName>
    </submittedName>
</protein>
<sequence length="162" mass="18134">MVRLLLSIKADLENVTDFVPAAHDFEFFFGVKCTSCHEHHPRIVSLNRIEEHPVSTGKDNTAHFVWRCGHCKRESYAKFDASSPPRPYSVDANGNFAPFITVDCRGLEFTSLDPRGTWRCTGVDSGTPFTEVVLEGGEWVDYDEKAKKPVGISGIEGKWSRA</sequence>
<keyword evidence="2" id="KW-1185">Reference proteome</keyword>
<name>A0ACC0UNN0_9AGAM</name>
<comment type="caution">
    <text evidence="1">The sequence shown here is derived from an EMBL/GenBank/DDBJ whole genome shotgun (WGS) entry which is preliminary data.</text>
</comment>
<evidence type="ECO:0000313" key="2">
    <source>
        <dbReference type="Proteomes" id="UP001207468"/>
    </source>
</evidence>
<gene>
    <name evidence="1" type="ORF">F5148DRAFT_1279337</name>
</gene>